<name>A0A8J8NPN0_HALGN</name>
<evidence type="ECO:0000313" key="15">
    <source>
        <dbReference type="EMBL" id="TNV78748.1"/>
    </source>
</evidence>
<keyword evidence="10 14" id="KW-0472">Membrane</keyword>
<feature type="transmembrane region" description="Helical" evidence="14">
    <location>
        <begin position="160"/>
        <end position="183"/>
    </location>
</feature>
<keyword evidence="6 13" id="KW-0812">Transmembrane</keyword>
<evidence type="ECO:0000313" key="16">
    <source>
        <dbReference type="Proteomes" id="UP000785679"/>
    </source>
</evidence>
<dbReference type="AlphaFoldDB" id="A0A8J8NPN0"/>
<keyword evidence="4" id="KW-0444">Lipid biosynthesis</keyword>
<keyword evidence="12" id="KW-1208">Phospholipid metabolism</keyword>
<evidence type="ECO:0000256" key="6">
    <source>
        <dbReference type="ARBA" id="ARBA00022692"/>
    </source>
</evidence>
<dbReference type="InterPro" id="IPR000374">
    <property type="entry name" value="PC_trans"/>
</dbReference>
<dbReference type="GO" id="GO:0016024">
    <property type="term" value="P:CDP-diacylglycerol biosynthetic process"/>
    <property type="evidence" value="ECO:0007669"/>
    <property type="project" value="UniProtKB-UniPathway"/>
</dbReference>
<dbReference type="GO" id="GO:0005886">
    <property type="term" value="C:plasma membrane"/>
    <property type="evidence" value="ECO:0007669"/>
    <property type="project" value="UniProtKB-SubCell"/>
</dbReference>
<comment type="catalytic activity">
    <reaction evidence="13">
        <text>a 1,2-diacyl-sn-glycero-3-phosphate + CTP + H(+) = a CDP-1,2-diacyl-sn-glycerol + diphosphate</text>
        <dbReference type="Rhea" id="RHEA:16229"/>
        <dbReference type="ChEBI" id="CHEBI:15378"/>
        <dbReference type="ChEBI" id="CHEBI:33019"/>
        <dbReference type="ChEBI" id="CHEBI:37563"/>
        <dbReference type="ChEBI" id="CHEBI:58332"/>
        <dbReference type="ChEBI" id="CHEBI:58608"/>
        <dbReference type="EC" id="2.7.7.41"/>
    </reaction>
</comment>
<reference evidence="15" key="1">
    <citation type="submission" date="2019-06" db="EMBL/GenBank/DDBJ databases">
        <authorList>
            <person name="Zheng W."/>
        </authorList>
    </citation>
    <scope>NUCLEOTIDE SEQUENCE</scope>
    <source>
        <strain evidence="15">QDHG01</strain>
    </source>
</reference>
<dbReference type="EC" id="2.7.7.41" evidence="13"/>
<dbReference type="PANTHER" id="PTHR46382:SF1">
    <property type="entry name" value="PHOSPHATIDATE CYTIDYLYLTRANSFERASE"/>
    <property type="match status" value="1"/>
</dbReference>
<organism evidence="15 16">
    <name type="scientific">Halteria grandinella</name>
    <dbReference type="NCBI Taxonomy" id="5974"/>
    <lineage>
        <taxon>Eukaryota</taxon>
        <taxon>Sar</taxon>
        <taxon>Alveolata</taxon>
        <taxon>Ciliophora</taxon>
        <taxon>Intramacronucleata</taxon>
        <taxon>Spirotrichea</taxon>
        <taxon>Stichotrichia</taxon>
        <taxon>Sporadotrichida</taxon>
        <taxon>Halteriidae</taxon>
        <taxon>Halteria</taxon>
    </lineage>
</organism>
<comment type="caution">
    <text evidence="15">The sequence shown here is derived from an EMBL/GenBank/DDBJ whole genome shotgun (WGS) entry which is preliminary data.</text>
</comment>
<dbReference type="Pfam" id="PF01148">
    <property type="entry name" value="CTP_transf_1"/>
    <property type="match status" value="1"/>
</dbReference>
<evidence type="ECO:0000256" key="12">
    <source>
        <dbReference type="ARBA" id="ARBA00023264"/>
    </source>
</evidence>
<dbReference type="Proteomes" id="UP000785679">
    <property type="component" value="Unassembled WGS sequence"/>
</dbReference>
<proteinExistence type="inferred from homology"/>
<feature type="transmembrane region" description="Helical" evidence="14">
    <location>
        <begin position="57"/>
        <end position="90"/>
    </location>
</feature>
<keyword evidence="5 13" id="KW-0808">Transferase</keyword>
<evidence type="ECO:0000256" key="9">
    <source>
        <dbReference type="ARBA" id="ARBA00023098"/>
    </source>
</evidence>
<keyword evidence="11" id="KW-0594">Phospholipid biosynthesis</keyword>
<evidence type="ECO:0000256" key="14">
    <source>
        <dbReference type="SAM" id="Phobius"/>
    </source>
</evidence>
<evidence type="ECO:0000256" key="4">
    <source>
        <dbReference type="ARBA" id="ARBA00022516"/>
    </source>
</evidence>
<comment type="pathway">
    <text evidence="13">Phospholipid metabolism; CDP-diacylglycerol biosynthesis; CDP-diacylglycerol from sn-glycerol 3-phosphate: step 3/3.</text>
</comment>
<keyword evidence="3" id="KW-1003">Cell membrane</keyword>
<feature type="transmembrane region" description="Helical" evidence="14">
    <location>
        <begin position="136"/>
        <end position="154"/>
    </location>
</feature>
<keyword evidence="7 13" id="KW-0548">Nucleotidyltransferase</keyword>
<dbReference type="PROSITE" id="PS01315">
    <property type="entry name" value="CDS"/>
    <property type="match status" value="1"/>
</dbReference>
<evidence type="ECO:0000256" key="1">
    <source>
        <dbReference type="ARBA" id="ARBA00004651"/>
    </source>
</evidence>
<accession>A0A8J8NPN0</accession>
<evidence type="ECO:0000256" key="11">
    <source>
        <dbReference type="ARBA" id="ARBA00023209"/>
    </source>
</evidence>
<keyword evidence="9" id="KW-0443">Lipid metabolism</keyword>
<evidence type="ECO:0000256" key="10">
    <source>
        <dbReference type="ARBA" id="ARBA00023136"/>
    </source>
</evidence>
<evidence type="ECO:0000256" key="7">
    <source>
        <dbReference type="ARBA" id="ARBA00022695"/>
    </source>
</evidence>
<dbReference type="GO" id="GO:0004605">
    <property type="term" value="F:phosphatidate cytidylyltransferase activity"/>
    <property type="evidence" value="ECO:0007669"/>
    <property type="project" value="UniProtKB-EC"/>
</dbReference>
<evidence type="ECO:0000256" key="5">
    <source>
        <dbReference type="ARBA" id="ARBA00022679"/>
    </source>
</evidence>
<keyword evidence="16" id="KW-1185">Reference proteome</keyword>
<dbReference type="PANTHER" id="PTHR46382">
    <property type="entry name" value="PHOSPHATIDATE CYTIDYLYLTRANSFERASE"/>
    <property type="match status" value="1"/>
</dbReference>
<keyword evidence="8 14" id="KW-1133">Transmembrane helix</keyword>
<comment type="similarity">
    <text evidence="2 13">Belongs to the CDS family.</text>
</comment>
<dbReference type="EMBL" id="RRYP01009908">
    <property type="protein sequence ID" value="TNV78748.1"/>
    <property type="molecule type" value="Genomic_DNA"/>
</dbReference>
<dbReference type="UniPathway" id="UPA00557">
    <property type="reaction ID" value="UER00614"/>
</dbReference>
<gene>
    <name evidence="15" type="ORF">FGO68_gene5553</name>
</gene>
<evidence type="ECO:0000256" key="13">
    <source>
        <dbReference type="RuleBase" id="RU003938"/>
    </source>
</evidence>
<protein>
    <recommendedName>
        <fullName evidence="13">Phosphatidate cytidylyltransferase</fullName>
        <ecNumber evidence="13">2.7.7.41</ecNumber>
    </recommendedName>
</protein>
<evidence type="ECO:0000256" key="8">
    <source>
        <dbReference type="ARBA" id="ARBA00022989"/>
    </source>
</evidence>
<sequence length="264" mass="29991">MIHFSTLTLQMKNMLFYNAICFMGIVCLKLIMYCRFMDTQSWRKNKKEQSIMKEDGFIKTAMIVTCASLLLEVFGHLFISLITSLGYIFYCLEPRYISVLFCLSWQADNGGLLFGKLFGHTPFAHGISPKKTREGIIGAFVLCTASGWLMYFLAHHVSDILYLRLPLSHYLFLGFINAFFAVYSDLLESFLKRCAGVKDSSAVLPGHGGLFDRLDSLLLPIPFFVWYVYTYLPHTLNNNGELLHSSIDIFFWGSVHPSAPAPSL</sequence>
<feature type="transmembrane region" description="Helical" evidence="14">
    <location>
        <begin position="15"/>
        <end position="36"/>
    </location>
</feature>
<comment type="subcellular location">
    <subcellularLocation>
        <location evidence="1">Cell membrane</location>
        <topology evidence="1">Multi-pass membrane protein</topology>
    </subcellularLocation>
</comment>
<evidence type="ECO:0000256" key="3">
    <source>
        <dbReference type="ARBA" id="ARBA00022475"/>
    </source>
</evidence>
<dbReference type="OrthoDB" id="10260889at2759"/>
<evidence type="ECO:0000256" key="2">
    <source>
        <dbReference type="ARBA" id="ARBA00010185"/>
    </source>
</evidence>